<dbReference type="InterPro" id="IPR038883">
    <property type="entry name" value="AN11006-like"/>
</dbReference>
<proteinExistence type="predicted"/>
<dbReference type="PANTHER" id="PTHR42085">
    <property type="entry name" value="F-BOX DOMAIN-CONTAINING PROTEIN"/>
    <property type="match status" value="1"/>
</dbReference>
<dbReference type="EMBL" id="KZ679140">
    <property type="protein sequence ID" value="PTB72866.1"/>
    <property type="molecule type" value="Genomic_DNA"/>
</dbReference>
<evidence type="ECO:0000313" key="2">
    <source>
        <dbReference type="Proteomes" id="UP000240760"/>
    </source>
</evidence>
<name>A0A2T4BUE3_TRILO</name>
<dbReference type="AlphaFoldDB" id="A0A2T4BUE3"/>
<dbReference type="OrthoDB" id="5413827at2759"/>
<keyword evidence="2" id="KW-1185">Reference proteome</keyword>
<gene>
    <name evidence="1" type="ORF">M440DRAFT_1472721</name>
</gene>
<protein>
    <submittedName>
        <fullName evidence="1">Uncharacterized protein</fullName>
    </submittedName>
</protein>
<reference evidence="1 2" key="1">
    <citation type="submission" date="2016-07" db="EMBL/GenBank/DDBJ databases">
        <title>Multiple horizontal gene transfer events from other fungi enriched the ability of initially mycotrophic Trichoderma (Ascomycota) to feed on dead plant biomass.</title>
        <authorList>
            <consortium name="DOE Joint Genome Institute"/>
            <person name="Aerts A."/>
            <person name="Atanasova L."/>
            <person name="Chenthamara K."/>
            <person name="Zhang J."/>
            <person name="Grujic M."/>
            <person name="Henrissat B."/>
            <person name="Kuo A."/>
            <person name="Salamov A."/>
            <person name="Lipzen A."/>
            <person name="Labutti K."/>
            <person name="Barry K."/>
            <person name="Miao Y."/>
            <person name="Rahimi M.J."/>
            <person name="Shen Q."/>
            <person name="Grigoriev I.V."/>
            <person name="Kubicek C.P."/>
            <person name="Druzhinina I.S."/>
        </authorList>
    </citation>
    <scope>NUCLEOTIDE SEQUENCE [LARGE SCALE GENOMIC DNA]</scope>
    <source>
        <strain evidence="1 2">ATCC 18648</strain>
    </source>
</reference>
<accession>A0A2T4BUE3</accession>
<dbReference type="Proteomes" id="UP000240760">
    <property type="component" value="Unassembled WGS sequence"/>
</dbReference>
<dbReference type="PANTHER" id="PTHR42085:SF1">
    <property type="entry name" value="F-BOX DOMAIN-CONTAINING PROTEIN"/>
    <property type="match status" value="1"/>
</dbReference>
<sequence length="410" mass="46936">MASYCSKPSKDGNALFARLPPEVRCKIWRLLVVKQGNNESIFPVHIPTYSATERFVCMDWSHGVTNVTLQLDAIMQTCKLFYNDQEVHLLFYKLNQFRFRGSRDCLTYVASITPSRRQAIRNIIITMDPDPYVPSAPTDIKPSKRVLAIASLCPGLQQFRHFNFFFHADSLTLWAITLSRFLETLVSQLPLLKSLGFGGGNGGPTQVSGFIGRSLERGSFSKPGEAAFTAVWKQLSDRNRAIGLPFSRRNVTAAIATTPILTRGEKRGMLQGNIEKILDDDCASYAPDSIFDKGLPIRGFRIPCHASSPRLYICGKWYAWDAVFHSERMSEAESKRCLKIVVEKFLKKYPSWVYVKRASKGRRHGDWKAQVKMINAIWELKWQDRRAKLRVLRKLYKIARTRWSPYYMGF</sequence>
<organism evidence="1 2">
    <name type="scientific">Trichoderma longibrachiatum ATCC 18648</name>
    <dbReference type="NCBI Taxonomy" id="983965"/>
    <lineage>
        <taxon>Eukaryota</taxon>
        <taxon>Fungi</taxon>
        <taxon>Dikarya</taxon>
        <taxon>Ascomycota</taxon>
        <taxon>Pezizomycotina</taxon>
        <taxon>Sordariomycetes</taxon>
        <taxon>Hypocreomycetidae</taxon>
        <taxon>Hypocreales</taxon>
        <taxon>Hypocreaceae</taxon>
        <taxon>Trichoderma</taxon>
    </lineage>
</organism>
<evidence type="ECO:0000313" key="1">
    <source>
        <dbReference type="EMBL" id="PTB72866.1"/>
    </source>
</evidence>